<evidence type="ECO:0000313" key="2">
    <source>
        <dbReference type="EMBL" id="MED6147127.1"/>
    </source>
</evidence>
<protein>
    <submittedName>
        <fullName evidence="2">Uncharacterized protein</fullName>
    </submittedName>
</protein>
<comment type="caution">
    <text evidence="2">The sequence shown here is derived from an EMBL/GenBank/DDBJ whole genome shotgun (WGS) entry which is preliminary data.</text>
</comment>
<evidence type="ECO:0000313" key="3">
    <source>
        <dbReference type="Proteomes" id="UP001341840"/>
    </source>
</evidence>
<accession>A0ABU6TEN3</accession>
<reference evidence="2 3" key="1">
    <citation type="journal article" date="2023" name="Plants (Basel)">
        <title>Bridging the Gap: Combining Genomics and Transcriptomics Approaches to Understand Stylosanthes scabra, an Orphan Legume from the Brazilian Caatinga.</title>
        <authorList>
            <person name="Ferreira-Neto J.R.C."/>
            <person name="da Silva M.D."/>
            <person name="Binneck E."/>
            <person name="de Melo N.F."/>
            <person name="da Silva R.H."/>
            <person name="de Melo A.L.T.M."/>
            <person name="Pandolfi V."/>
            <person name="Bustamante F.O."/>
            <person name="Brasileiro-Vidal A.C."/>
            <person name="Benko-Iseppon A.M."/>
        </authorList>
    </citation>
    <scope>NUCLEOTIDE SEQUENCE [LARGE SCALE GENOMIC DNA]</scope>
    <source>
        <tissue evidence="2">Leaves</tissue>
    </source>
</reference>
<sequence>MAGNDVTLARLRHLLRPPTASGAAVPTTSIAVPTYSGPSSTARANTPPVGPTPEARIMPKQGMKVRSAPEDSATAKRQRTEGPPREFSAMDRSFYASRFIAARLLGPKAQKALRDYDPVESIRWAQWALPRSATIMKSVEPRLTMMDKTDRKNRKHVGDLKALNLQKVVLEEQLVDAAKAKEKVDGDVKTAEKFHYTTKL</sequence>
<dbReference type="Proteomes" id="UP001341840">
    <property type="component" value="Unassembled WGS sequence"/>
</dbReference>
<evidence type="ECO:0000256" key="1">
    <source>
        <dbReference type="SAM" id="MobiDB-lite"/>
    </source>
</evidence>
<feature type="compositionally biased region" description="Polar residues" evidence="1">
    <location>
        <begin position="26"/>
        <end position="44"/>
    </location>
</feature>
<gene>
    <name evidence="2" type="ORF">PIB30_041151</name>
</gene>
<name>A0ABU6TEN3_9FABA</name>
<keyword evidence="3" id="KW-1185">Reference proteome</keyword>
<dbReference type="EMBL" id="JASCZI010090847">
    <property type="protein sequence ID" value="MED6147127.1"/>
    <property type="molecule type" value="Genomic_DNA"/>
</dbReference>
<proteinExistence type="predicted"/>
<organism evidence="2 3">
    <name type="scientific">Stylosanthes scabra</name>
    <dbReference type="NCBI Taxonomy" id="79078"/>
    <lineage>
        <taxon>Eukaryota</taxon>
        <taxon>Viridiplantae</taxon>
        <taxon>Streptophyta</taxon>
        <taxon>Embryophyta</taxon>
        <taxon>Tracheophyta</taxon>
        <taxon>Spermatophyta</taxon>
        <taxon>Magnoliopsida</taxon>
        <taxon>eudicotyledons</taxon>
        <taxon>Gunneridae</taxon>
        <taxon>Pentapetalae</taxon>
        <taxon>rosids</taxon>
        <taxon>fabids</taxon>
        <taxon>Fabales</taxon>
        <taxon>Fabaceae</taxon>
        <taxon>Papilionoideae</taxon>
        <taxon>50 kb inversion clade</taxon>
        <taxon>dalbergioids sensu lato</taxon>
        <taxon>Dalbergieae</taxon>
        <taxon>Pterocarpus clade</taxon>
        <taxon>Stylosanthes</taxon>
    </lineage>
</organism>
<feature type="region of interest" description="Disordered" evidence="1">
    <location>
        <begin position="19"/>
        <end position="86"/>
    </location>
</feature>